<dbReference type="RefSeq" id="WP_020893562.1">
    <property type="nucleotide sequence ID" value="NZ_BJYV01000021.1"/>
</dbReference>
<evidence type="ECO:0000313" key="3">
    <source>
        <dbReference type="Proteomes" id="UP000321301"/>
    </source>
</evidence>
<keyword evidence="1" id="KW-0732">Signal</keyword>
<feature type="signal peptide" evidence="1">
    <location>
        <begin position="1"/>
        <end position="20"/>
    </location>
</feature>
<keyword evidence="3" id="KW-1185">Reference proteome</keyword>
<evidence type="ECO:0008006" key="4">
    <source>
        <dbReference type="Google" id="ProtNLM"/>
    </source>
</evidence>
<organism evidence="2 3">
    <name type="scientific">Cyclobacterium qasimii</name>
    <dbReference type="NCBI Taxonomy" id="1350429"/>
    <lineage>
        <taxon>Bacteria</taxon>
        <taxon>Pseudomonadati</taxon>
        <taxon>Bacteroidota</taxon>
        <taxon>Cytophagia</taxon>
        <taxon>Cytophagales</taxon>
        <taxon>Cyclobacteriaceae</taxon>
        <taxon>Cyclobacterium</taxon>
    </lineage>
</organism>
<evidence type="ECO:0000313" key="2">
    <source>
        <dbReference type="EMBL" id="GEO23302.1"/>
    </source>
</evidence>
<dbReference type="AlphaFoldDB" id="A0A512CGG9"/>
<proteinExistence type="predicted"/>
<comment type="caution">
    <text evidence="2">The sequence shown here is derived from an EMBL/GenBank/DDBJ whole genome shotgun (WGS) entry which is preliminary data.</text>
</comment>
<sequence length="208" mass="23406">MKKVALAAAILIVTGITVFAQNNNNSYSIKGRKSIGLGTALNNTKYLQGNNSLYTEIFFDYGLGKFISTGVFVGYQKRQYSFLSVFDSNNKSLNYDQNFIPLGLRATVHLSSFLSDQLQLNLKPEKWDVYVRYYASVTLNSVTDKFDRSGHLPEDQINYMFYRTDEDLNYSAGLLSGIGFYPIKNLGLFFEGGYGPMGNYNVGIVARY</sequence>
<feature type="chain" id="PRO_5021842039" description="Outer membrane protein beta-barrel domain-containing protein" evidence="1">
    <location>
        <begin position="21"/>
        <end position="208"/>
    </location>
</feature>
<accession>A0A512CGG9</accession>
<gene>
    <name evidence="2" type="ORF">CQA01_38360</name>
</gene>
<name>A0A512CGG9_9BACT</name>
<dbReference type="EMBL" id="BJYV01000021">
    <property type="protein sequence ID" value="GEO23302.1"/>
    <property type="molecule type" value="Genomic_DNA"/>
</dbReference>
<reference evidence="2 3" key="1">
    <citation type="submission" date="2019-07" db="EMBL/GenBank/DDBJ databases">
        <title>Whole genome shotgun sequence of Cyclobacterium qasimii NBRC 106168.</title>
        <authorList>
            <person name="Hosoyama A."/>
            <person name="Uohara A."/>
            <person name="Ohji S."/>
            <person name="Ichikawa N."/>
        </authorList>
    </citation>
    <scope>NUCLEOTIDE SEQUENCE [LARGE SCALE GENOMIC DNA]</scope>
    <source>
        <strain evidence="2 3">NBRC 106168</strain>
    </source>
</reference>
<evidence type="ECO:0000256" key="1">
    <source>
        <dbReference type="SAM" id="SignalP"/>
    </source>
</evidence>
<protein>
    <recommendedName>
        <fullName evidence="4">Outer membrane protein beta-barrel domain-containing protein</fullName>
    </recommendedName>
</protein>
<dbReference type="Proteomes" id="UP000321301">
    <property type="component" value="Unassembled WGS sequence"/>
</dbReference>